<keyword evidence="1" id="KW-0472">Membrane</keyword>
<dbReference type="EMBL" id="PEIB01000009">
    <property type="protein sequence ID" value="RXJ73461.1"/>
    <property type="molecule type" value="Genomic_DNA"/>
</dbReference>
<dbReference type="OrthoDB" id="5589052at2"/>
<accession>A0A4Q0YWQ2</accession>
<feature type="transmembrane region" description="Helical" evidence="1">
    <location>
        <begin position="53"/>
        <end position="72"/>
    </location>
</feature>
<reference evidence="2 3" key="1">
    <citation type="submission" date="2017-10" db="EMBL/GenBank/DDBJ databases">
        <title>Nyctiphanis sp. nov., isolated from the stomach of the euphausiid Nyctiphanes simplex (Hansen, 1911) in the Gulf of California.</title>
        <authorList>
            <person name="Gomez-Gil B."/>
            <person name="Aguilar-Mendez M."/>
            <person name="Lopez-Cortes A."/>
            <person name="Gomez-Gutierrez J."/>
            <person name="Roque A."/>
            <person name="Lang E."/>
            <person name="Gonzalez-Castillo A."/>
        </authorList>
    </citation>
    <scope>NUCLEOTIDE SEQUENCE [LARGE SCALE GENOMIC DNA]</scope>
    <source>
        <strain evidence="2 3">CAIM 600</strain>
    </source>
</reference>
<dbReference type="Proteomes" id="UP000290287">
    <property type="component" value="Unassembled WGS sequence"/>
</dbReference>
<evidence type="ECO:0000313" key="3">
    <source>
        <dbReference type="Proteomes" id="UP000290287"/>
    </source>
</evidence>
<keyword evidence="3" id="KW-1185">Reference proteome</keyword>
<evidence type="ECO:0000256" key="1">
    <source>
        <dbReference type="SAM" id="Phobius"/>
    </source>
</evidence>
<keyword evidence="1" id="KW-1133">Transmembrane helix</keyword>
<feature type="transmembrane region" description="Helical" evidence="1">
    <location>
        <begin position="23"/>
        <end position="41"/>
    </location>
</feature>
<proteinExistence type="predicted"/>
<dbReference type="Pfam" id="PF12292">
    <property type="entry name" value="DUF3624"/>
    <property type="match status" value="1"/>
</dbReference>
<keyword evidence="1" id="KW-0812">Transmembrane</keyword>
<organism evidence="2 3">
    <name type="scientific">Veronia nyctiphanis</name>
    <dbReference type="NCBI Taxonomy" id="1278244"/>
    <lineage>
        <taxon>Bacteria</taxon>
        <taxon>Pseudomonadati</taxon>
        <taxon>Pseudomonadota</taxon>
        <taxon>Gammaproteobacteria</taxon>
        <taxon>Vibrionales</taxon>
        <taxon>Vibrionaceae</taxon>
        <taxon>Veronia</taxon>
    </lineage>
</organism>
<protein>
    <recommendedName>
        <fullName evidence="4">DUF3624 domain-containing protein</fullName>
    </recommendedName>
</protein>
<dbReference type="AlphaFoldDB" id="A0A4Q0YWQ2"/>
<evidence type="ECO:0000313" key="2">
    <source>
        <dbReference type="EMBL" id="RXJ73461.1"/>
    </source>
</evidence>
<sequence length="91" mass="10523">MTCQYCDRRFGSFSDKIGRCTRCMMQLALMNALLWPLWWWFFRDSPKTVESIALLFACVGSVGLLLLHLLLFPFRRKGKSKVSDRSNPTGT</sequence>
<gene>
    <name evidence="2" type="ORF">CS022_09440</name>
</gene>
<dbReference type="RefSeq" id="WP_129122064.1">
    <property type="nucleotide sequence ID" value="NZ_PEIB01000009.1"/>
</dbReference>
<dbReference type="InterPro" id="IPR022072">
    <property type="entry name" value="DUF3624"/>
</dbReference>
<evidence type="ECO:0008006" key="4">
    <source>
        <dbReference type="Google" id="ProtNLM"/>
    </source>
</evidence>
<comment type="caution">
    <text evidence="2">The sequence shown here is derived from an EMBL/GenBank/DDBJ whole genome shotgun (WGS) entry which is preliminary data.</text>
</comment>
<name>A0A4Q0YWQ2_9GAMM</name>